<name>A0ABD3M9K2_9STRA</name>
<dbReference type="AlphaFoldDB" id="A0ABD3M9K2"/>
<dbReference type="Proteomes" id="UP001530293">
    <property type="component" value="Unassembled WGS sequence"/>
</dbReference>
<reference evidence="2 3" key="1">
    <citation type="submission" date="2024-10" db="EMBL/GenBank/DDBJ databases">
        <title>Updated reference genomes for cyclostephanoid diatoms.</title>
        <authorList>
            <person name="Roberts W.R."/>
            <person name="Alverson A.J."/>
        </authorList>
    </citation>
    <scope>NUCLEOTIDE SEQUENCE [LARGE SCALE GENOMIC DNA]</scope>
    <source>
        <strain evidence="2 3">AJA232-27</strain>
    </source>
</reference>
<accession>A0ABD3M9K2</accession>
<sequence length="205" mass="22525">MAPVVVHSFTPSSSNNNNRCAVPQKQRSATTTTTATITGSGTGSSSSSNLFASRADLTTKEYQLEELEDREECETELWLNDDGSVTLGETNGPLYKSYHGDWHVIETASEDDKPFRMRLTRTYEASSRSGANKIGDFTYDITREFWGSIEMVGDSISVSGKMHGSSYNGSDVYLGELSMNESEVGYFTMIDSVASEDGVKGEKKW</sequence>
<dbReference type="EMBL" id="JALLBG020000200">
    <property type="protein sequence ID" value="KAL3759563.1"/>
    <property type="molecule type" value="Genomic_DNA"/>
</dbReference>
<protein>
    <submittedName>
        <fullName evidence="2">Uncharacterized protein</fullName>
    </submittedName>
</protein>
<evidence type="ECO:0000313" key="3">
    <source>
        <dbReference type="Proteomes" id="UP001530293"/>
    </source>
</evidence>
<keyword evidence="3" id="KW-1185">Reference proteome</keyword>
<comment type="caution">
    <text evidence="2">The sequence shown here is derived from an EMBL/GenBank/DDBJ whole genome shotgun (WGS) entry which is preliminary data.</text>
</comment>
<feature type="region of interest" description="Disordered" evidence="1">
    <location>
        <begin position="1"/>
        <end position="50"/>
    </location>
</feature>
<evidence type="ECO:0000313" key="2">
    <source>
        <dbReference type="EMBL" id="KAL3759563.1"/>
    </source>
</evidence>
<evidence type="ECO:0000256" key="1">
    <source>
        <dbReference type="SAM" id="MobiDB-lite"/>
    </source>
</evidence>
<feature type="compositionally biased region" description="Polar residues" evidence="1">
    <location>
        <begin position="9"/>
        <end position="19"/>
    </location>
</feature>
<feature type="compositionally biased region" description="Low complexity" evidence="1">
    <location>
        <begin position="28"/>
        <end position="48"/>
    </location>
</feature>
<proteinExistence type="predicted"/>
<gene>
    <name evidence="2" type="ORF">ACHAWU_000862</name>
</gene>
<organism evidence="2 3">
    <name type="scientific">Discostella pseudostelligera</name>
    <dbReference type="NCBI Taxonomy" id="259834"/>
    <lineage>
        <taxon>Eukaryota</taxon>
        <taxon>Sar</taxon>
        <taxon>Stramenopiles</taxon>
        <taxon>Ochrophyta</taxon>
        <taxon>Bacillariophyta</taxon>
        <taxon>Coscinodiscophyceae</taxon>
        <taxon>Thalassiosirophycidae</taxon>
        <taxon>Stephanodiscales</taxon>
        <taxon>Stephanodiscaceae</taxon>
        <taxon>Discostella</taxon>
    </lineage>
</organism>